<name>A0A562IL06_9ACTN</name>
<keyword evidence="3" id="KW-1185">Reference proteome</keyword>
<dbReference type="Proteomes" id="UP000321490">
    <property type="component" value="Unassembled WGS sequence"/>
</dbReference>
<evidence type="ECO:0000313" key="3">
    <source>
        <dbReference type="Proteomes" id="UP000321490"/>
    </source>
</evidence>
<feature type="transmembrane region" description="Helical" evidence="1">
    <location>
        <begin position="269"/>
        <end position="286"/>
    </location>
</feature>
<accession>A0A562IL06</accession>
<evidence type="ECO:0000256" key="1">
    <source>
        <dbReference type="SAM" id="Phobius"/>
    </source>
</evidence>
<sequence>MSAPPLPRPHRRAVHQLLLGLLPVLVVGAVALVLLGLRLAELRAPLAAADTTVAATVTGVGAPPEGRGLVLRFPGPDGTERTGRLELPQAQDVPVGAQVAVRYDASAADGEGPVPLYADGDATSAGLTDVVFGLVVVAVVLLVAAALTAGRLLGRPRLRRRPATRVTAAHLVLRQGLLVRSWLELSTSAGLRWLPVHWAPEVDRLVPDTAVEVRGDPARDGLVLPVLDGAELWPSGRLRRRPPRGELRPAPVDPAAGGVGLLRQARADAVLPFGAPGVGLLWAYVMDSGVGGFVLATAVSAAVLFWLPQLLGSDPVATRAG</sequence>
<keyword evidence="1" id="KW-0812">Transmembrane</keyword>
<feature type="transmembrane region" description="Helical" evidence="1">
    <location>
        <begin position="130"/>
        <end position="153"/>
    </location>
</feature>
<proteinExistence type="predicted"/>
<reference evidence="2 3" key="1">
    <citation type="submission" date="2019-07" db="EMBL/GenBank/DDBJ databases">
        <title>R&amp;d 2014.</title>
        <authorList>
            <person name="Klenk H.-P."/>
        </authorList>
    </citation>
    <scope>NUCLEOTIDE SEQUENCE [LARGE SCALE GENOMIC DNA]</scope>
    <source>
        <strain evidence="2 3">DSM 45764</strain>
    </source>
</reference>
<feature type="transmembrane region" description="Helical" evidence="1">
    <location>
        <begin position="292"/>
        <end position="311"/>
    </location>
</feature>
<dbReference type="OrthoDB" id="4569735at2"/>
<gene>
    <name evidence="2" type="ORF">JD78_00049</name>
</gene>
<keyword evidence="1" id="KW-1133">Transmembrane helix</keyword>
<protein>
    <recommendedName>
        <fullName evidence="4">DUF3592 domain-containing protein</fullName>
    </recommendedName>
</protein>
<evidence type="ECO:0008006" key="4">
    <source>
        <dbReference type="Google" id="ProtNLM"/>
    </source>
</evidence>
<feature type="transmembrane region" description="Helical" evidence="1">
    <location>
        <begin position="17"/>
        <end position="37"/>
    </location>
</feature>
<organism evidence="2 3">
    <name type="scientific">Modestobacter roseus</name>
    <dbReference type="NCBI Taxonomy" id="1181884"/>
    <lineage>
        <taxon>Bacteria</taxon>
        <taxon>Bacillati</taxon>
        <taxon>Actinomycetota</taxon>
        <taxon>Actinomycetes</taxon>
        <taxon>Geodermatophilales</taxon>
        <taxon>Geodermatophilaceae</taxon>
        <taxon>Modestobacter</taxon>
    </lineage>
</organism>
<evidence type="ECO:0000313" key="2">
    <source>
        <dbReference type="EMBL" id="TWH71552.1"/>
    </source>
</evidence>
<dbReference type="EMBL" id="VLKF01000001">
    <property type="protein sequence ID" value="TWH71552.1"/>
    <property type="molecule type" value="Genomic_DNA"/>
</dbReference>
<comment type="caution">
    <text evidence="2">The sequence shown here is derived from an EMBL/GenBank/DDBJ whole genome shotgun (WGS) entry which is preliminary data.</text>
</comment>
<keyword evidence="1" id="KW-0472">Membrane</keyword>
<dbReference type="RefSeq" id="WP_153361042.1">
    <property type="nucleotide sequence ID" value="NZ_JABGDC010000002.1"/>
</dbReference>
<dbReference type="AlphaFoldDB" id="A0A562IL06"/>